<name>A0A7J6EUP7_CANSA</name>
<proteinExistence type="predicted"/>
<dbReference type="AlphaFoldDB" id="A0A7J6EUP7"/>
<dbReference type="EMBL" id="JAATIP010000192">
    <property type="protein sequence ID" value="KAF4361400.1"/>
    <property type="molecule type" value="Genomic_DNA"/>
</dbReference>
<gene>
    <name evidence="2" type="ORF">F8388_012860</name>
</gene>
<evidence type="ECO:0000313" key="3">
    <source>
        <dbReference type="Proteomes" id="UP000525078"/>
    </source>
</evidence>
<accession>A0A7J6EUP7</accession>
<comment type="caution">
    <text evidence="2">The sequence shown here is derived from an EMBL/GenBank/DDBJ whole genome shotgun (WGS) entry which is preliminary data.</text>
</comment>
<evidence type="ECO:0000313" key="2">
    <source>
        <dbReference type="EMBL" id="KAF4361400.1"/>
    </source>
</evidence>
<feature type="compositionally biased region" description="Basic and acidic residues" evidence="1">
    <location>
        <begin position="84"/>
        <end position="93"/>
    </location>
</feature>
<feature type="compositionally biased region" description="Polar residues" evidence="1">
    <location>
        <begin position="70"/>
        <end position="81"/>
    </location>
</feature>
<protein>
    <submittedName>
        <fullName evidence="2">Uncharacterized protein</fullName>
    </submittedName>
</protein>
<reference evidence="2 3" key="1">
    <citation type="journal article" date="2020" name="bioRxiv">
        <title>Sequence and annotation of 42 cannabis genomes reveals extensive copy number variation in cannabinoid synthesis and pathogen resistance genes.</title>
        <authorList>
            <person name="Mckernan K.J."/>
            <person name="Helbert Y."/>
            <person name="Kane L.T."/>
            <person name="Ebling H."/>
            <person name="Zhang L."/>
            <person name="Liu B."/>
            <person name="Eaton Z."/>
            <person name="Mclaughlin S."/>
            <person name="Kingan S."/>
            <person name="Baybayan P."/>
            <person name="Concepcion G."/>
            <person name="Jordan M."/>
            <person name="Riva A."/>
            <person name="Barbazuk W."/>
            <person name="Harkins T."/>
        </authorList>
    </citation>
    <scope>NUCLEOTIDE SEQUENCE [LARGE SCALE GENOMIC DNA]</scope>
    <source>
        <strain evidence="3">cv. Jamaican Lion 4</strain>
        <tissue evidence="2">Leaf</tissue>
    </source>
</reference>
<sequence>MPVVRRGRPHLNLQLPLTKLSHARPPRISLPLPPTSSTAAATQFNWFIFLRAYLSRRSRQDSSSRKRQWRNSLQSPPQGNLRNLRFENHHDKSNSNFRSQLDTEMEILRRTTHLTWSNATASSKSIGRVWYSHGVYGFRNLRECSQIGRSFL</sequence>
<organism evidence="2 3">
    <name type="scientific">Cannabis sativa</name>
    <name type="common">Hemp</name>
    <name type="synonym">Marijuana</name>
    <dbReference type="NCBI Taxonomy" id="3483"/>
    <lineage>
        <taxon>Eukaryota</taxon>
        <taxon>Viridiplantae</taxon>
        <taxon>Streptophyta</taxon>
        <taxon>Embryophyta</taxon>
        <taxon>Tracheophyta</taxon>
        <taxon>Spermatophyta</taxon>
        <taxon>Magnoliopsida</taxon>
        <taxon>eudicotyledons</taxon>
        <taxon>Gunneridae</taxon>
        <taxon>Pentapetalae</taxon>
        <taxon>rosids</taxon>
        <taxon>fabids</taxon>
        <taxon>Rosales</taxon>
        <taxon>Cannabaceae</taxon>
        <taxon>Cannabis</taxon>
    </lineage>
</organism>
<feature type="region of interest" description="Disordered" evidence="1">
    <location>
        <begin position="61"/>
        <end position="98"/>
    </location>
</feature>
<evidence type="ECO:0000256" key="1">
    <source>
        <dbReference type="SAM" id="MobiDB-lite"/>
    </source>
</evidence>
<dbReference type="Proteomes" id="UP000525078">
    <property type="component" value="Unassembled WGS sequence"/>
</dbReference>